<dbReference type="GO" id="GO:0016746">
    <property type="term" value="F:acyltransferase activity"/>
    <property type="evidence" value="ECO:0007669"/>
    <property type="project" value="UniProtKB-KW"/>
</dbReference>
<proteinExistence type="predicted"/>
<evidence type="ECO:0000256" key="1">
    <source>
        <dbReference type="ARBA" id="ARBA00022679"/>
    </source>
</evidence>
<comment type="caution">
    <text evidence="4">The sequence shown here is derived from an EMBL/GenBank/DDBJ whole genome shotgun (WGS) entry which is preliminary data.</text>
</comment>
<dbReference type="InterPro" id="IPR050832">
    <property type="entry name" value="Bact_Acetyltransf"/>
</dbReference>
<dbReference type="EMBL" id="JBHSPU010000016">
    <property type="protein sequence ID" value="MFC5915320.1"/>
    <property type="molecule type" value="Genomic_DNA"/>
</dbReference>
<name>A0ABW1GKY1_9ACTN</name>
<protein>
    <submittedName>
        <fullName evidence="4">GNAT family N-acetyltransferase</fullName>
        <ecNumber evidence="4">2.3.-.-</ecNumber>
    </submittedName>
</protein>
<reference evidence="5" key="1">
    <citation type="journal article" date="2019" name="Int. J. Syst. Evol. Microbiol.">
        <title>The Global Catalogue of Microorganisms (GCM) 10K type strain sequencing project: providing services to taxonomists for standard genome sequencing and annotation.</title>
        <authorList>
            <consortium name="The Broad Institute Genomics Platform"/>
            <consortium name="The Broad Institute Genome Sequencing Center for Infectious Disease"/>
            <person name="Wu L."/>
            <person name="Ma J."/>
        </authorList>
    </citation>
    <scope>NUCLEOTIDE SEQUENCE [LARGE SCALE GENOMIC DNA]</scope>
    <source>
        <strain evidence="5">JCM 4147</strain>
    </source>
</reference>
<dbReference type="PROSITE" id="PS51186">
    <property type="entry name" value="GNAT"/>
    <property type="match status" value="1"/>
</dbReference>
<dbReference type="Gene3D" id="3.40.630.30">
    <property type="match status" value="1"/>
</dbReference>
<dbReference type="PANTHER" id="PTHR43877:SF1">
    <property type="entry name" value="ACETYLTRANSFERASE"/>
    <property type="match status" value="1"/>
</dbReference>
<dbReference type="PANTHER" id="PTHR43877">
    <property type="entry name" value="AMINOALKYLPHOSPHONATE N-ACETYLTRANSFERASE-RELATED-RELATED"/>
    <property type="match status" value="1"/>
</dbReference>
<accession>A0ABW1GKY1</accession>
<evidence type="ECO:0000313" key="4">
    <source>
        <dbReference type="EMBL" id="MFC5915320.1"/>
    </source>
</evidence>
<dbReference type="InterPro" id="IPR016181">
    <property type="entry name" value="Acyl_CoA_acyltransferase"/>
</dbReference>
<evidence type="ECO:0000256" key="2">
    <source>
        <dbReference type="ARBA" id="ARBA00023315"/>
    </source>
</evidence>
<dbReference type="Proteomes" id="UP001596200">
    <property type="component" value="Unassembled WGS sequence"/>
</dbReference>
<keyword evidence="2 4" id="KW-0012">Acyltransferase</keyword>
<evidence type="ECO:0000313" key="5">
    <source>
        <dbReference type="Proteomes" id="UP001596200"/>
    </source>
</evidence>
<gene>
    <name evidence="4" type="ORF">ACFP1B_18105</name>
</gene>
<dbReference type="RefSeq" id="WP_344511144.1">
    <property type="nucleotide sequence ID" value="NZ_BAAATU010000019.1"/>
</dbReference>
<dbReference type="InterPro" id="IPR000182">
    <property type="entry name" value="GNAT_dom"/>
</dbReference>
<keyword evidence="1 4" id="KW-0808">Transferase</keyword>
<evidence type="ECO:0000259" key="3">
    <source>
        <dbReference type="PROSITE" id="PS51186"/>
    </source>
</evidence>
<feature type="domain" description="N-acetyltransferase" evidence="3">
    <location>
        <begin position="12"/>
        <end position="151"/>
    </location>
</feature>
<keyword evidence="5" id="KW-1185">Reference proteome</keyword>
<sequence length="151" mass="16168">MGRVTPMSVEVEVVRGATDEVVEVVSRLLPQLSRTAATPDRESVARLLGSDATTLLLARVEGRAVGMLTLIVFPLPSGTRGRIEDVVVDEAARGHGVGAALTEEALRLAGAAGVRTVDLTSRPSRRAANRLYERLGFQARDSTVHRFVVQP</sequence>
<dbReference type="SUPFAM" id="SSF55729">
    <property type="entry name" value="Acyl-CoA N-acyltransferases (Nat)"/>
    <property type="match status" value="1"/>
</dbReference>
<dbReference type="CDD" id="cd04301">
    <property type="entry name" value="NAT_SF"/>
    <property type="match status" value="1"/>
</dbReference>
<organism evidence="4 5">
    <name type="scientific">Streptomyces pulveraceus</name>
    <dbReference type="NCBI Taxonomy" id="68258"/>
    <lineage>
        <taxon>Bacteria</taxon>
        <taxon>Bacillati</taxon>
        <taxon>Actinomycetota</taxon>
        <taxon>Actinomycetes</taxon>
        <taxon>Kitasatosporales</taxon>
        <taxon>Streptomycetaceae</taxon>
        <taxon>Streptomyces</taxon>
    </lineage>
</organism>
<dbReference type="EC" id="2.3.-.-" evidence="4"/>
<dbReference type="Pfam" id="PF00583">
    <property type="entry name" value="Acetyltransf_1"/>
    <property type="match status" value="1"/>
</dbReference>